<keyword evidence="6" id="KW-0418">Kinase</keyword>
<comment type="pathway">
    <text evidence="1">Carbohydrate acid metabolism; D-gluconate degradation.</text>
</comment>
<keyword evidence="4" id="KW-0808">Transferase</keyword>
<evidence type="ECO:0000256" key="8">
    <source>
        <dbReference type="ARBA" id="ARBA00029835"/>
    </source>
</evidence>
<evidence type="ECO:0000256" key="9">
    <source>
        <dbReference type="ARBA" id="ARBA00048090"/>
    </source>
</evidence>
<protein>
    <recommendedName>
        <fullName evidence="3">gluconokinase</fullName>
        <ecNumber evidence="3">2.7.1.12</ecNumber>
    </recommendedName>
    <alternativeName>
        <fullName evidence="8">Gluconate kinase</fullName>
    </alternativeName>
</protein>
<keyword evidence="10" id="KW-1185">Reference proteome</keyword>
<evidence type="ECO:0000256" key="7">
    <source>
        <dbReference type="ARBA" id="ARBA00022840"/>
    </source>
</evidence>
<dbReference type="GO" id="GO:0005524">
    <property type="term" value="F:ATP binding"/>
    <property type="evidence" value="ECO:0007669"/>
    <property type="project" value="UniProtKB-KW"/>
</dbReference>
<dbReference type="Gene3D" id="3.40.50.300">
    <property type="entry name" value="P-loop containing nucleotide triphosphate hydrolases"/>
    <property type="match status" value="1"/>
</dbReference>
<proteinExistence type="inferred from homology"/>
<dbReference type="Proteomes" id="UP001165740">
    <property type="component" value="Chromosome 1"/>
</dbReference>
<dbReference type="GeneID" id="106073613"/>
<evidence type="ECO:0000256" key="6">
    <source>
        <dbReference type="ARBA" id="ARBA00022777"/>
    </source>
</evidence>
<sequence>MNKSIIFVIMGVCGSGKTTVAGKLSKEIHCSYRDADNFHSEENKKKMASGYPLTDEVTETVCVETQTQIGPRSDLPRQDRIPWLLAIYGYIKSLSDSNTPGIVTCSALKRKYRDILVFGEDALRKEHAGTQENGCPVLFVYLKGSPTLISARLKERKGHFMPAELLQSQIDILEEPDEFERHVTVDIDCSVDTIVSSIIKHIK</sequence>
<dbReference type="GO" id="GO:0005975">
    <property type="term" value="P:carbohydrate metabolic process"/>
    <property type="evidence" value="ECO:0007669"/>
    <property type="project" value="InterPro"/>
</dbReference>
<organism evidence="10 11">
    <name type="scientific">Biomphalaria glabrata</name>
    <name type="common">Bloodfluke planorb</name>
    <name type="synonym">Freshwater snail</name>
    <dbReference type="NCBI Taxonomy" id="6526"/>
    <lineage>
        <taxon>Eukaryota</taxon>
        <taxon>Metazoa</taxon>
        <taxon>Spiralia</taxon>
        <taxon>Lophotrochozoa</taxon>
        <taxon>Mollusca</taxon>
        <taxon>Gastropoda</taxon>
        <taxon>Heterobranchia</taxon>
        <taxon>Euthyneura</taxon>
        <taxon>Panpulmonata</taxon>
        <taxon>Hygrophila</taxon>
        <taxon>Lymnaeoidea</taxon>
        <taxon>Planorbidae</taxon>
        <taxon>Biomphalaria</taxon>
    </lineage>
</organism>
<dbReference type="InterPro" id="IPR006001">
    <property type="entry name" value="Therm_gnt_kin"/>
</dbReference>
<dbReference type="SUPFAM" id="SSF52540">
    <property type="entry name" value="P-loop containing nucleoside triphosphate hydrolases"/>
    <property type="match status" value="1"/>
</dbReference>
<accession>A0A9W3A2D7</accession>
<dbReference type="OrthoDB" id="275177at2759"/>
<dbReference type="PANTHER" id="PTHR43442:SF3">
    <property type="entry name" value="GLUCONOKINASE-RELATED"/>
    <property type="match status" value="1"/>
</dbReference>
<dbReference type="InterPro" id="IPR027417">
    <property type="entry name" value="P-loop_NTPase"/>
</dbReference>
<dbReference type="OMA" id="YEGDDYH"/>
<evidence type="ECO:0000256" key="5">
    <source>
        <dbReference type="ARBA" id="ARBA00022741"/>
    </source>
</evidence>
<dbReference type="CDD" id="cd02021">
    <property type="entry name" value="GntK"/>
    <property type="match status" value="1"/>
</dbReference>
<dbReference type="PANTHER" id="PTHR43442">
    <property type="entry name" value="GLUCONOKINASE-RELATED"/>
    <property type="match status" value="1"/>
</dbReference>
<comment type="similarity">
    <text evidence="2">Belongs to the gluconokinase GntK/GntV family.</text>
</comment>
<gene>
    <name evidence="11" type="primary">LOC106073613</name>
</gene>
<keyword evidence="7" id="KW-0067">ATP-binding</keyword>
<keyword evidence="5" id="KW-0547">Nucleotide-binding</keyword>
<evidence type="ECO:0000256" key="3">
    <source>
        <dbReference type="ARBA" id="ARBA00012054"/>
    </source>
</evidence>
<dbReference type="RefSeq" id="XP_055881354.1">
    <property type="nucleotide sequence ID" value="XM_056025379.1"/>
</dbReference>
<name>A0A9W3A2D7_BIOGL</name>
<comment type="catalytic activity">
    <reaction evidence="9">
        <text>D-gluconate + ATP = 6-phospho-D-gluconate + ADP + H(+)</text>
        <dbReference type="Rhea" id="RHEA:19433"/>
        <dbReference type="ChEBI" id="CHEBI:15378"/>
        <dbReference type="ChEBI" id="CHEBI:18391"/>
        <dbReference type="ChEBI" id="CHEBI:30616"/>
        <dbReference type="ChEBI" id="CHEBI:58759"/>
        <dbReference type="ChEBI" id="CHEBI:456216"/>
        <dbReference type="EC" id="2.7.1.12"/>
    </reaction>
</comment>
<dbReference type="GO" id="GO:0005737">
    <property type="term" value="C:cytoplasm"/>
    <property type="evidence" value="ECO:0007669"/>
    <property type="project" value="TreeGrafter"/>
</dbReference>
<reference evidence="11" key="1">
    <citation type="submission" date="2025-08" db="UniProtKB">
        <authorList>
            <consortium name="RefSeq"/>
        </authorList>
    </citation>
    <scope>IDENTIFICATION</scope>
</reference>
<evidence type="ECO:0000256" key="1">
    <source>
        <dbReference type="ARBA" id="ARBA00004875"/>
    </source>
</evidence>
<dbReference type="GO" id="GO:0046316">
    <property type="term" value="F:gluconokinase activity"/>
    <property type="evidence" value="ECO:0007669"/>
    <property type="project" value="UniProtKB-EC"/>
</dbReference>
<dbReference type="EC" id="2.7.1.12" evidence="3"/>
<evidence type="ECO:0000256" key="2">
    <source>
        <dbReference type="ARBA" id="ARBA00008420"/>
    </source>
</evidence>
<dbReference type="AlphaFoldDB" id="A0A9W3A2D7"/>
<evidence type="ECO:0000256" key="4">
    <source>
        <dbReference type="ARBA" id="ARBA00022679"/>
    </source>
</evidence>
<evidence type="ECO:0000313" key="10">
    <source>
        <dbReference type="Proteomes" id="UP001165740"/>
    </source>
</evidence>
<evidence type="ECO:0000313" key="11">
    <source>
        <dbReference type="RefSeq" id="XP_055881354.1"/>
    </source>
</evidence>